<dbReference type="EMBL" id="JAJSOF020000013">
    <property type="protein sequence ID" value="KAJ4442595.1"/>
    <property type="molecule type" value="Genomic_DNA"/>
</dbReference>
<feature type="compositionally biased region" description="Basic and acidic residues" evidence="1">
    <location>
        <begin position="456"/>
        <end position="473"/>
    </location>
</feature>
<organism evidence="2 3">
    <name type="scientific">Periplaneta americana</name>
    <name type="common">American cockroach</name>
    <name type="synonym">Blatta americana</name>
    <dbReference type="NCBI Taxonomy" id="6978"/>
    <lineage>
        <taxon>Eukaryota</taxon>
        <taxon>Metazoa</taxon>
        <taxon>Ecdysozoa</taxon>
        <taxon>Arthropoda</taxon>
        <taxon>Hexapoda</taxon>
        <taxon>Insecta</taxon>
        <taxon>Pterygota</taxon>
        <taxon>Neoptera</taxon>
        <taxon>Polyneoptera</taxon>
        <taxon>Dictyoptera</taxon>
        <taxon>Blattodea</taxon>
        <taxon>Blattoidea</taxon>
        <taxon>Blattidae</taxon>
        <taxon>Blattinae</taxon>
        <taxon>Periplaneta</taxon>
    </lineage>
</organism>
<feature type="region of interest" description="Disordered" evidence="1">
    <location>
        <begin position="436"/>
        <end position="473"/>
    </location>
</feature>
<proteinExistence type="predicted"/>
<sequence length="689" mass="76964">MMYSYPKLIAHYSTYSVTYSQRSGAKETGNMIEIQSDVSELAQHVALRDSHSEDRGLATLIISKFRIRDTLATSVQYDCLVLTVADNVRLSQASPLVTQGVFGRFNLPLFHLTLHCGRGEKNHESQTRHLTSADLPGHVFTMAQGYRRDIAGQSQDNGQTPSPLAFYLPYFLQPHNDDDANDNDGDGDDDSHRRSSGGRRVCLPIRTLFLPSTADSSTDLPWLSCLMSDALLVSLVRFKPALLQLTKQQQPSVISRIHEALDFHGDNPVSNPEKYTGRQILKEATLRKKYVQHAYEKCLREVKCKLQNEKISVSIDESMVSVGRHVANVVVAALSAECCCRPYLLMSEVLERLGDQNKSWCPHKVCRGRVEELRSWKNGKRKSLPFGIPMIWREPTNHGDDCYFCTVKVAGYTAKNNKDILYPNILSAIRPVPHGPDISVPLPPESDTLPSASSRTETESPVDHTYEPDNSGEDRCFNQSEFNDLVRDLTFPKESAELLDSRLKEKKVLAEGTYFSWYRHREKELVPFFAEEENLSPIINPWHLRERRIGIHLHGLAQESCWGGGGLKVSSMSKQSLAHTEPLTSKPQKEARTCWCHEFAIGLYLLAILLPCLCIHETSRPGWQVGIALAFFAQGCGFDSGLGRWELSVLKCDSLMSVDLLACKRTPAGQNSGTSGDADITSAVASVVK</sequence>
<protein>
    <submittedName>
        <fullName evidence="2">Uncharacterized protein</fullName>
    </submittedName>
</protein>
<evidence type="ECO:0000313" key="2">
    <source>
        <dbReference type="EMBL" id="KAJ4442595.1"/>
    </source>
</evidence>
<reference evidence="2 3" key="1">
    <citation type="journal article" date="2022" name="Allergy">
        <title>Genome assembly and annotation of Periplaneta americana reveal a comprehensive cockroach allergen profile.</title>
        <authorList>
            <person name="Wang L."/>
            <person name="Xiong Q."/>
            <person name="Saelim N."/>
            <person name="Wang L."/>
            <person name="Nong W."/>
            <person name="Wan A.T."/>
            <person name="Shi M."/>
            <person name="Liu X."/>
            <person name="Cao Q."/>
            <person name="Hui J.H.L."/>
            <person name="Sookrung N."/>
            <person name="Leung T.F."/>
            <person name="Tungtrongchitr A."/>
            <person name="Tsui S.K.W."/>
        </authorList>
    </citation>
    <scope>NUCLEOTIDE SEQUENCE [LARGE SCALE GENOMIC DNA]</scope>
    <source>
        <strain evidence="2">PWHHKU_190912</strain>
    </source>
</reference>
<comment type="caution">
    <text evidence="2">The sequence shown here is derived from an EMBL/GenBank/DDBJ whole genome shotgun (WGS) entry which is preliminary data.</text>
</comment>
<gene>
    <name evidence="2" type="ORF">ANN_04183</name>
</gene>
<evidence type="ECO:0000313" key="3">
    <source>
        <dbReference type="Proteomes" id="UP001148838"/>
    </source>
</evidence>
<feature type="region of interest" description="Disordered" evidence="1">
    <location>
        <begin position="177"/>
        <end position="197"/>
    </location>
</feature>
<accession>A0ABQ8T9R2</accession>
<keyword evidence="3" id="KW-1185">Reference proteome</keyword>
<feature type="compositionally biased region" description="Acidic residues" evidence="1">
    <location>
        <begin position="179"/>
        <end position="189"/>
    </location>
</feature>
<dbReference type="Proteomes" id="UP001148838">
    <property type="component" value="Unassembled WGS sequence"/>
</dbReference>
<evidence type="ECO:0000256" key="1">
    <source>
        <dbReference type="SAM" id="MobiDB-lite"/>
    </source>
</evidence>
<name>A0ABQ8T9R2_PERAM</name>